<dbReference type="PROSITE" id="PS01279">
    <property type="entry name" value="PCMT"/>
    <property type="match status" value="1"/>
</dbReference>
<name>A0A1H4QYV1_9MICO</name>
<dbReference type="GO" id="GO:0004719">
    <property type="term" value="F:protein-L-isoaspartate (D-aspartate) O-methyltransferase activity"/>
    <property type="evidence" value="ECO:0007669"/>
    <property type="project" value="UniProtKB-UniRule"/>
</dbReference>
<keyword evidence="5 7" id="KW-0808">Transferase</keyword>
<evidence type="ECO:0000256" key="3">
    <source>
        <dbReference type="ARBA" id="ARBA00022490"/>
    </source>
</evidence>
<dbReference type="InterPro" id="IPR000682">
    <property type="entry name" value="PCMT"/>
</dbReference>
<evidence type="ECO:0000256" key="4">
    <source>
        <dbReference type="ARBA" id="ARBA00022603"/>
    </source>
</evidence>
<keyword evidence="4 7" id="KW-0489">Methyltransferase</keyword>
<dbReference type="FunFam" id="3.40.50.150:FF:000010">
    <property type="entry name" value="Protein-L-isoaspartate O-methyltransferase"/>
    <property type="match status" value="1"/>
</dbReference>
<dbReference type="SUPFAM" id="SSF53335">
    <property type="entry name" value="S-adenosyl-L-methionine-dependent methyltransferases"/>
    <property type="match status" value="1"/>
</dbReference>
<dbReference type="NCBIfam" id="NF001453">
    <property type="entry name" value="PRK00312.1"/>
    <property type="match status" value="1"/>
</dbReference>
<evidence type="ECO:0000256" key="5">
    <source>
        <dbReference type="ARBA" id="ARBA00022679"/>
    </source>
</evidence>
<evidence type="ECO:0000256" key="2">
    <source>
        <dbReference type="ARBA" id="ARBA00005369"/>
    </source>
</evidence>
<dbReference type="GO" id="GO:0030091">
    <property type="term" value="P:protein repair"/>
    <property type="evidence" value="ECO:0007669"/>
    <property type="project" value="UniProtKB-UniRule"/>
</dbReference>
<dbReference type="OrthoDB" id="4035289at2"/>
<protein>
    <recommendedName>
        <fullName evidence="7">Protein-L-isoaspartate O-methyltransferase</fullName>
        <ecNumber evidence="7">2.1.1.77</ecNumber>
    </recommendedName>
    <alternativeName>
        <fullName evidence="7">L-isoaspartyl protein carboxyl methyltransferase</fullName>
    </alternativeName>
    <alternativeName>
        <fullName evidence="7">Protein L-isoaspartyl methyltransferase</fullName>
    </alternativeName>
    <alternativeName>
        <fullName evidence="7">Protein-beta-aspartate methyltransferase</fullName>
        <shortName evidence="7">PIMT</shortName>
    </alternativeName>
</protein>
<dbReference type="Gene3D" id="3.40.50.150">
    <property type="entry name" value="Vaccinia Virus protein VP39"/>
    <property type="match status" value="1"/>
</dbReference>
<dbReference type="PANTHER" id="PTHR11579">
    <property type="entry name" value="PROTEIN-L-ISOASPARTATE O-METHYLTRANSFERASE"/>
    <property type="match status" value="1"/>
</dbReference>
<dbReference type="NCBIfam" id="TIGR00080">
    <property type="entry name" value="pimt"/>
    <property type="match status" value="1"/>
</dbReference>
<keyword evidence="6 7" id="KW-0949">S-adenosyl-L-methionine</keyword>
<dbReference type="GO" id="GO:0005737">
    <property type="term" value="C:cytoplasm"/>
    <property type="evidence" value="ECO:0007669"/>
    <property type="project" value="UniProtKB-SubCell"/>
</dbReference>
<evidence type="ECO:0000313" key="8">
    <source>
        <dbReference type="EMBL" id="SEC24707.1"/>
    </source>
</evidence>
<comment type="catalytic activity">
    <reaction evidence="7">
        <text>[protein]-L-isoaspartate + S-adenosyl-L-methionine = [protein]-L-isoaspartate alpha-methyl ester + S-adenosyl-L-homocysteine</text>
        <dbReference type="Rhea" id="RHEA:12705"/>
        <dbReference type="Rhea" id="RHEA-COMP:12143"/>
        <dbReference type="Rhea" id="RHEA-COMP:12144"/>
        <dbReference type="ChEBI" id="CHEBI:57856"/>
        <dbReference type="ChEBI" id="CHEBI:59789"/>
        <dbReference type="ChEBI" id="CHEBI:90596"/>
        <dbReference type="ChEBI" id="CHEBI:90598"/>
        <dbReference type="EC" id="2.1.1.77"/>
    </reaction>
</comment>
<dbReference type="STRING" id="640635.SAMN04489806_2953"/>
<accession>A0A1H4QYV1</accession>
<feature type="active site" evidence="7">
    <location>
        <position position="52"/>
    </location>
</feature>
<keyword evidence="9" id="KW-1185">Reference proteome</keyword>
<dbReference type="EC" id="2.1.1.77" evidence="7"/>
<organism evidence="8 9">
    <name type="scientific">Paramicrobacterium humi</name>
    <dbReference type="NCBI Taxonomy" id="640635"/>
    <lineage>
        <taxon>Bacteria</taxon>
        <taxon>Bacillati</taxon>
        <taxon>Actinomycetota</taxon>
        <taxon>Actinomycetes</taxon>
        <taxon>Micrococcales</taxon>
        <taxon>Microbacteriaceae</taxon>
        <taxon>Paramicrobacterium</taxon>
    </lineage>
</organism>
<keyword evidence="3 7" id="KW-0963">Cytoplasm</keyword>
<comment type="similarity">
    <text evidence="2 7">Belongs to the methyltransferase superfamily. L-isoaspartyl/D-aspartyl protein methyltransferase family.</text>
</comment>
<dbReference type="InterPro" id="IPR029063">
    <property type="entry name" value="SAM-dependent_MTases_sf"/>
</dbReference>
<dbReference type="CDD" id="cd02440">
    <property type="entry name" value="AdoMet_MTases"/>
    <property type="match status" value="1"/>
</dbReference>
<comment type="function">
    <text evidence="7">Catalyzes the methyl esterification of L-isoaspartyl residues in peptides and proteins that result from spontaneous decomposition of normal L-aspartyl and L-asparaginyl residues. It plays a role in the repair and/or degradation of damaged proteins.</text>
</comment>
<evidence type="ECO:0000256" key="1">
    <source>
        <dbReference type="ARBA" id="ARBA00004496"/>
    </source>
</evidence>
<reference evidence="8 9" key="1">
    <citation type="submission" date="2016-10" db="EMBL/GenBank/DDBJ databases">
        <authorList>
            <person name="de Groot N.N."/>
        </authorList>
    </citation>
    <scope>NUCLEOTIDE SEQUENCE [LARGE SCALE GENOMIC DNA]</scope>
    <source>
        <strain evidence="8 9">DSM 21799</strain>
    </source>
</reference>
<proteinExistence type="inferred from homology"/>
<evidence type="ECO:0000256" key="6">
    <source>
        <dbReference type="ARBA" id="ARBA00022691"/>
    </source>
</evidence>
<evidence type="ECO:0000256" key="7">
    <source>
        <dbReference type="HAMAP-Rule" id="MF_00090"/>
    </source>
</evidence>
<dbReference type="AlphaFoldDB" id="A0A1H4QYV1"/>
<dbReference type="Proteomes" id="UP000199183">
    <property type="component" value="Unassembled WGS sequence"/>
</dbReference>
<dbReference type="PANTHER" id="PTHR11579:SF0">
    <property type="entry name" value="PROTEIN-L-ISOASPARTATE(D-ASPARTATE) O-METHYLTRANSFERASE"/>
    <property type="match status" value="1"/>
</dbReference>
<evidence type="ECO:0000313" key="9">
    <source>
        <dbReference type="Proteomes" id="UP000199183"/>
    </source>
</evidence>
<gene>
    <name evidence="7" type="primary">pcm</name>
    <name evidence="8" type="ORF">SAMN04489806_2953</name>
</gene>
<comment type="subcellular location">
    <subcellularLocation>
        <location evidence="1 7">Cytoplasm</location>
    </subcellularLocation>
</comment>
<dbReference type="EMBL" id="FNRY01000001">
    <property type="protein sequence ID" value="SEC24707.1"/>
    <property type="molecule type" value="Genomic_DNA"/>
</dbReference>
<dbReference type="HAMAP" id="MF_00090">
    <property type="entry name" value="PIMT"/>
    <property type="match status" value="1"/>
</dbReference>
<sequence>MVTEDLRDRGIDDERVLAAMAEVPREEFVTHRDRDGAYEDHPLPIAEGQTISQPYIVALTLQAARLRPDHVVLDIGTGSGYAAAVASRVVSRVVSIERHAALARRAASVLRSLGYDNVTVVIGDGTQGVGDAAPFDAILSAAASGSIPESWFEQLAPGGRIVAPVGHGWGQRLHSVKLRKDGTRVVTDLGGVAFVPLVSDDPLPPRG</sequence>
<dbReference type="Pfam" id="PF01135">
    <property type="entry name" value="PCMT"/>
    <property type="match status" value="1"/>
</dbReference>
<dbReference type="GO" id="GO:0032259">
    <property type="term" value="P:methylation"/>
    <property type="evidence" value="ECO:0007669"/>
    <property type="project" value="UniProtKB-KW"/>
</dbReference>